<feature type="compositionally biased region" description="Basic and acidic residues" evidence="1">
    <location>
        <begin position="642"/>
        <end position="661"/>
    </location>
</feature>
<feature type="region of interest" description="Disordered" evidence="1">
    <location>
        <begin position="254"/>
        <end position="304"/>
    </location>
</feature>
<feature type="compositionally biased region" description="Low complexity" evidence="1">
    <location>
        <begin position="262"/>
        <end position="274"/>
    </location>
</feature>
<dbReference type="EMBL" id="AMGV01000004">
    <property type="protein sequence ID" value="KEF57827.1"/>
    <property type="molecule type" value="Genomic_DNA"/>
</dbReference>
<organism evidence="2 3">
    <name type="scientific">Exophiala aquamarina CBS 119918</name>
    <dbReference type="NCBI Taxonomy" id="1182545"/>
    <lineage>
        <taxon>Eukaryota</taxon>
        <taxon>Fungi</taxon>
        <taxon>Dikarya</taxon>
        <taxon>Ascomycota</taxon>
        <taxon>Pezizomycotina</taxon>
        <taxon>Eurotiomycetes</taxon>
        <taxon>Chaetothyriomycetidae</taxon>
        <taxon>Chaetothyriales</taxon>
        <taxon>Herpotrichiellaceae</taxon>
        <taxon>Exophiala</taxon>
    </lineage>
</organism>
<gene>
    <name evidence="2" type="ORF">A1O9_05747</name>
</gene>
<dbReference type="RefSeq" id="XP_013260417.1">
    <property type="nucleotide sequence ID" value="XM_013404963.1"/>
</dbReference>
<dbReference type="VEuPathDB" id="FungiDB:A1O9_05747"/>
<dbReference type="OrthoDB" id="4161833at2759"/>
<feature type="region of interest" description="Disordered" evidence="1">
    <location>
        <begin position="1"/>
        <end position="55"/>
    </location>
</feature>
<accession>A0A072PDK5</accession>
<dbReference type="AlphaFoldDB" id="A0A072PDK5"/>
<evidence type="ECO:0000256" key="1">
    <source>
        <dbReference type="SAM" id="MobiDB-lite"/>
    </source>
</evidence>
<protein>
    <submittedName>
        <fullName evidence="2">Uncharacterized protein</fullName>
    </submittedName>
</protein>
<feature type="compositionally biased region" description="Polar residues" evidence="1">
    <location>
        <begin position="526"/>
        <end position="542"/>
    </location>
</feature>
<sequence>MEFPFNRSSQSRSIPTTSNGRTLSSSWRSIFRRRRPSASSTEAFYPTRYPRSGPLDQQHMVSYKQSYLPQHQALGRSSSILSWSPFRKKDRIETDSLNLTAGDVYQKRKAENSTIPHLYPSRSKTIDTRTQIATITPVLRYPTDKWPDTHHNFQQVDFQSPIGPEEASEAIFTLTEPPNPEARITVQYSPRKSSWDRTERRMSLDASVPIIGDLAEHDSDKRNEVFARVDAEGWNQSIPKQWVDNGFSEEGAKTTASRSLYSGDDSGDSQNGGQVEQAMSTLQTKVEPERRSESSSKATSRLAKTSNPRFVFEDCDDEPEQRKTQCGSHEDQVWWQNLTKPLCLCSTPYHQTQECPANRLPRAIETVSQFKRSGNNTAPHLRSLLPSDSSQRRELIFLSKSYDATRSSTIPPCLLQESRMSPQNKARRAVDEFFNVADTESLCPPPLRPRHEESNCDQSRKPNIEANRQTTIHQSDKRLLMSPGNVRLVPVISELHVEGEVTGSPDTSWESIQCAGEEEIGRYDSNPETQVEPWTTANSGPKHTNDSIRNPMGPNQRSDFVGNELEQNPNDILDLYFTEDEAEGDSGYATSRQLSLKDWGKGTSPEPEDSDQAPTTALRYHNRNGCPFPPRIPLAQASRGMPDCRRDHGGTEDKPWQHEESTLSTRTVTATPVTHLRPSVLRQHALFSGDHPQSPGSRRWNGSVGERREINSGARLPVTHIDEFGNTWI</sequence>
<dbReference type="Proteomes" id="UP000027920">
    <property type="component" value="Unassembled WGS sequence"/>
</dbReference>
<name>A0A072PDK5_9EURO</name>
<feature type="region of interest" description="Disordered" evidence="1">
    <location>
        <begin position="524"/>
        <end position="553"/>
    </location>
</feature>
<evidence type="ECO:0000313" key="2">
    <source>
        <dbReference type="EMBL" id="KEF57827.1"/>
    </source>
</evidence>
<keyword evidence="3" id="KW-1185">Reference proteome</keyword>
<dbReference type="GeneID" id="25280670"/>
<reference evidence="2 3" key="1">
    <citation type="submission" date="2013-03" db="EMBL/GenBank/DDBJ databases">
        <title>The Genome Sequence of Exophiala aquamarina CBS 119918.</title>
        <authorList>
            <consortium name="The Broad Institute Genomics Platform"/>
            <person name="Cuomo C."/>
            <person name="de Hoog S."/>
            <person name="Gorbushina A."/>
            <person name="Walker B."/>
            <person name="Young S.K."/>
            <person name="Zeng Q."/>
            <person name="Gargeya S."/>
            <person name="Fitzgerald M."/>
            <person name="Haas B."/>
            <person name="Abouelleil A."/>
            <person name="Allen A.W."/>
            <person name="Alvarado L."/>
            <person name="Arachchi H.M."/>
            <person name="Berlin A.M."/>
            <person name="Chapman S.B."/>
            <person name="Gainer-Dewar J."/>
            <person name="Goldberg J."/>
            <person name="Griggs A."/>
            <person name="Gujja S."/>
            <person name="Hansen M."/>
            <person name="Howarth C."/>
            <person name="Imamovic A."/>
            <person name="Ireland A."/>
            <person name="Larimer J."/>
            <person name="McCowan C."/>
            <person name="Murphy C."/>
            <person name="Pearson M."/>
            <person name="Poon T.W."/>
            <person name="Priest M."/>
            <person name="Roberts A."/>
            <person name="Saif S."/>
            <person name="Shea T."/>
            <person name="Sisk P."/>
            <person name="Sykes S."/>
            <person name="Wortman J."/>
            <person name="Nusbaum C."/>
            <person name="Birren B."/>
        </authorList>
    </citation>
    <scope>NUCLEOTIDE SEQUENCE [LARGE SCALE GENOMIC DNA]</scope>
    <source>
        <strain evidence="2 3">CBS 119918</strain>
    </source>
</reference>
<evidence type="ECO:0000313" key="3">
    <source>
        <dbReference type="Proteomes" id="UP000027920"/>
    </source>
</evidence>
<feature type="region of interest" description="Disordered" evidence="1">
    <location>
        <begin position="583"/>
        <end position="614"/>
    </location>
</feature>
<feature type="region of interest" description="Disordered" evidence="1">
    <location>
        <begin position="632"/>
        <end position="667"/>
    </location>
</feature>
<dbReference type="HOGENOM" id="CLU_379933_0_0_1"/>
<proteinExistence type="predicted"/>
<feature type="compositionally biased region" description="Polar residues" evidence="1">
    <location>
        <begin position="1"/>
        <end position="23"/>
    </location>
</feature>
<comment type="caution">
    <text evidence="2">The sequence shown here is derived from an EMBL/GenBank/DDBJ whole genome shotgun (WGS) entry which is preliminary data.</text>
</comment>
<feature type="compositionally biased region" description="Polar residues" evidence="1">
    <location>
        <begin position="295"/>
        <end position="304"/>
    </location>
</feature>